<keyword evidence="6" id="KW-1185">Reference proteome</keyword>
<feature type="signal peptide" evidence="4">
    <location>
        <begin position="1"/>
        <end position="18"/>
    </location>
</feature>
<dbReference type="OrthoDB" id="291007at2759"/>
<evidence type="ECO:0000256" key="2">
    <source>
        <dbReference type="ARBA" id="ARBA00022737"/>
    </source>
</evidence>
<keyword evidence="3" id="KW-1015">Disulfide bond</keyword>
<evidence type="ECO:0000256" key="1">
    <source>
        <dbReference type="ARBA" id="ARBA00022729"/>
    </source>
</evidence>
<reference evidence="5 6" key="1">
    <citation type="submission" date="2018-05" db="EMBL/GenBank/DDBJ databases">
        <title>Genome sequencing and assembly of the regulated plant pathogen Lachnellula willkommii and related sister species for the development of diagnostic species identification markers.</title>
        <authorList>
            <person name="Giroux E."/>
            <person name="Bilodeau G."/>
        </authorList>
    </citation>
    <scope>NUCLEOTIDE SEQUENCE [LARGE SCALE GENOMIC DNA]</scope>
    <source>
        <strain evidence="5 6">CBS 268.59</strain>
    </source>
</reference>
<sequence length="552" mass="56462">MKLFSLAAFVALASSAVAEDLLFVNTLVGLEKQEAIALGYTTKVVTDAQWRAMTTADFAAFKAIIIGDDFGSSDLTQIQFLTDTKNTWGPAVQGNIIVHGADQSNHGKTVLIDNSIKFAASGKSLAGAQTTGFYFALSQYYDSIAVANVDALGYFGTFEVRGDLSCYDEVHIVASSPSIATLTDAYLSNWGCSVHEAFSAYPSTGVNGFQAIAIADGVVTPGTQQFAGGHSGLPYIITRGATPDGCGNGIYEPGLLEECDDGNVANGDGCSASCKCESGKPKGDGTCLPANGTTPIGTGTGPSGYVPVPSGSTPKPSGYTNSRYVKPVVQECRRSIDNLQQLSIYTYLPTTTPPYPITTVTSGPPAVSCIGVEIIVSVTVVESCSTVAPGSTVTYTTTSACATYQQPIYNTPIPTMPCYVCALSSQGIPTKSIGFITATTTYCPACTGTPSPATIYACPTCSGITLTATCPWATTPPFSAALYTTYAPMTEHSTTTIAGGATSTGKILTVPTGTSTASVVPTGPVQFTGGAGAGKNAGGLVALAGAVVALVL</sequence>
<keyword evidence="2" id="KW-0677">Repeat</keyword>
<protein>
    <submittedName>
        <fullName evidence="5">Uncharacterized protein</fullName>
    </submittedName>
</protein>
<dbReference type="EMBL" id="QGMK01000348">
    <property type="protein sequence ID" value="TVY82244.1"/>
    <property type="molecule type" value="Genomic_DNA"/>
</dbReference>
<organism evidence="5 6">
    <name type="scientific">Lachnellula suecica</name>
    <dbReference type="NCBI Taxonomy" id="602035"/>
    <lineage>
        <taxon>Eukaryota</taxon>
        <taxon>Fungi</taxon>
        <taxon>Dikarya</taxon>
        <taxon>Ascomycota</taxon>
        <taxon>Pezizomycotina</taxon>
        <taxon>Leotiomycetes</taxon>
        <taxon>Helotiales</taxon>
        <taxon>Lachnaceae</taxon>
        <taxon>Lachnellula</taxon>
    </lineage>
</organism>
<comment type="caution">
    <text evidence="5">The sequence shown here is derived from an EMBL/GenBank/DDBJ whole genome shotgun (WGS) entry which is preliminary data.</text>
</comment>
<keyword evidence="1 4" id="KW-0732">Signal</keyword>
<evidence type="ECO:0000313" key="5">
    <source>
        <dbReference type="EMBL" id="TVY82244.1"/>
    </source>
</evidence>
<evidence type="ECO:0000256" key="3">
    <source>
        <dbReference type="ARBA" id="ARBA00023157"/>
    </source>
</evidence>
<dbReference type="InterPro" id="IPR011936">
    <property type="entry name" value="Myxo_disulph_rpt"/>
</dbReference>
<proteinExistence type="predicted"/>
<name>A0A8T9CET0_9HELO</name>
<dbReference type="AlphaFoldDB" id="A0A8T9CET0"/>
<dbReference type="Proteomes" id="UP000469558">
    <property type="component" value="Unassembled WGS sequence"/>
</dbReference>
<evidence type="ECO:0000313" key="6">
    <source>
        <dbReference type="Proteomes" id="UP000469558"/>
    </source>
</evidence>
<accession>A0A8T9CET0</accession>
<dbReference type="NCBIfam" id="TIGR02232">
    <property type="entry name" value="myxo_disulf_rpt"/>
    <property type="match status" value="1"/>
</dbReference>
<gene>
    <name evidence="5" type="ORF">LSUE1_G002104</name>
</gene>
<evidence type="ECO:0000256" key="4">
    <source>
        <dbReference type="SAM" id="SignalP"/>
    </source>
</evidence>
<feature type="chain" id="PRO_5035902252" evidence="4">
    <location>
        <begin position="19"/>
        <end position="552"/>
    </location>
</feature>